<dbReference type="Proteomes" id="UP001234913">
    <property type="component" value="Chromosome"/>
</dbReference>
<reference evidence="1" key="1">
    <citation type="submission" date="2024-09" db="EMBL/GenBank/DDBJ databases">
        <authorList>
            <person name="Gagne-Thivierge C."/>
        </authorList>
    </citation>
    <scope>NUCLEOTIDE SEQUENCE</scope>
    <source>
        <strain evidence="1">SC310</strain>
    </source>
</reference>
<protein>
    <submittedName>
        <fullName evidence="1">Uncharacterized protein</fullName>
    </submittedName>
</protein>
<name>A0ACD5FQX8_STAHY</name>
<organism evidence="1 2">
    <name type="scientific">Staphylococcus hyicus</name>
    <dbReference type="NCBI Taxonomy" id="1284"/>
    <lineage>
        <taxon>Bacteria</taxon>
        <taxon>Bacillati</taxon>
        <taxon>Bacillota</taxon>
        <taxon>Bacilli</taxon>
        <taxon>Bacillales</taxon>
        <taxon>Staphylococcaceae</taxon>
        <taxon>Staphylococcus</taxon>
    </lineage>
</organism>
<evidence type="ECO:0000313" key="1">
    <source>
        <dbReference type="EMBL" id="XKR70314.1"/>
    </source>
</evidence>
<evidence type="ECO:0000313" key="2">
    <source>
        <dbReference type="Proteomes" id="UP001234913"/>
    </source>
</evidence>
<dbReference type="EMBL" id="CP171742">
    <property type="protein sequence ID" value="XKR70314.1"/>
    <property type="molecule type" value="Genomic_DNA"/>
</dbReference>
<gene>
    <name evidence="1" type="ORF">QUC96_005680</name>
</gene>
<accession>A0ACD5FQX8</accession>
<sequence length="173" mass="19389">MNNITPINIYTEKNSAISYKSYEVETNMLNNVSEKDIKRRLNNDAKKLYFPPNREYIDSILDKKTGMSVVAIKDTHTNKVTIGFKGTNIGSGNTSDMIKDVGADINIDLSLLDAQDSYFNETNKFINKIKKDYEIEAFTGHSKGGRDATDLAIEHGITTANASLDYIYVKSMN</sequence>
<proteinExistence type="predicted"/>
<keyword evidence="2" id="KW-1185">Reference proteome</keyword>